<reference evidence="1" key="1">
    <citation type="thesis" date="2020" institute="ProQuest LLC" country="789 East Eisenhower Parkway, Ann Arbor, MI, USA">
        <title>Comparative Genomics and Chromosome Evolution.</title>
        <authorList>
            <person name="Mudd A.B."/>
        </authorList>
    </citation>
    <scope>NUCLEOTIDE SEQUENCE</scope>
    <source>
        <strain evidence="1">Female2</strain>
        <tissue evidence="1">Blood</tissue>
    </source>
</reference>
<name>A0A8T2IJE5_9PIPI</name>
<accession>A0A8T2IJE5</accession>
<comment type="caution">
    <text evidence="1">The sequence shown here is derived from an EMBL/GenBank/DDBJ whole genome shotgun (WGS) entry which is preliminary data.</text>
</comment>
<dbReference type="Proteomes" id="UP000812440">
    <property type="component" value="Unassembled WGS sequence"/>
</dbReference>
<dbReference type="EMBL" id="JAACNH010000037">
    <property type="protein sequence ID" value="KAG8431933.1"/>
    <property type="molecule type" value="Genomic_DNA"/>
</dbReference>
<proteinExistence type="predicted"/>
<protein>
    <submittedName>
        <fullName evidence="1">Uncharacterized protein</fullName>
    </submittedName>
</protein>
<evidence type="ECO:0000313" key="2">
    <source>
        <dbReference type="Proteomes" id="UP000812440"/>
    </source>
</evidence>
<dbReference type="AlphaFoldDB" id="A0A8T2IJE5"/>
<organism evidence="1 2">
    <name type="scientific">Hymenochirus boettgeri</name>
    <name type="common">Congo dwarf clawed frog</name>
    <dbReference type="NCBI Taxonomy" id="247094"/>
    <lineage>
        <taxon>Eukaryota</taxon>
        <taxon>Metazoa</taxon>
        <taxon>Chordata</taxon>
        <taxon>Craniata</taxon>
        <taxon>Vertebrata</taxon>
        <taxon>Euteleostomi</taxon>
        <taxon>Amphibia</taxon>
        <taxon>Batrachia</taxon>
        <taxon>Anura</taxon>
        <taxon>Pipoidea</taxon>
        <taxon>Pipidae</taxon>
        <taxon>Pipinae</taxon>
        <taxon>Hymenochirus</taxon>
    </lineage>
</organism>
<keyword evidence="2" id="KW-1185">Reference proteome</keyword>
<sequence length="88" mass="10047">MDTVASYTESPHQCVNDPQANNLSKNPKYWEFWGRCGRVGESDIVLPACGRNLPPTCNPLIYWFVSSPDCPWQDIILKGRSYFTTCLF</sequence>
<evidence type="ECO:0000313" key="1">
    <source>
        <dbReference type="EMBL" id="KAG8431933.1"/>
    </source>
</evidence>
<gene>
    <name evidence="1" type="ORF">GDO86_019211</name>
</gene>